<feature type="chain" id="PRO_5042227744" evidence="1">
    <location>
        <begin position="24"/>
        <end position="376"/>
    </location>
</feature>
<gene>
    <name evidence="2" type="ORF">Agub_g459</name>
</gene>
<keyword evidence="1" id="KW-0732">Signal</keyword>
<proteinExistence type="predicted"/>
<dbReference type="PROSITE" id="PS51257">
    <property type="entry name" value="PROKAR_LIPOPROTEIN"/>
    <property type="match status" value="1"/>
</dbReference>
<dbReference type="EMBL" id="BMAR01000001">
    <property type="protein sequence ID" value="GFR40278.1"/>
    <property type="molecule type" value="Genomic_DNA"/>
</dbReference>
<reference evidence="2 3" key="1">
    <citation type="journal article" date="2021" name="Sci. Rep.">
        <title>Genome sequencing of the multicellular alga Astrephomene provides insights into convergent evolution of germ-soma differentiation.</title>
        <authorList>
            <person name="Yamashita S."/>
            <person name="Yamamoto K."/>
            <person name="Matsuzaki R."/>
            <person name="Suzuki S."/>
            <person name="Yamaguchi H."/>
            <person name="Hirooka S."/>
            <person name="Minakuchi Y."/>
            <person name="Miyagishima S."/>
            <person name="Kawachi M."/>
            <person name="Toyoda A."/>
            <person name="Nozaki H."/>
        </authorList>
    </citation>
    <scope>NUCLEOTIDE SEQUENCE [LARGE SCALE GENOMIC DNA]</scope>
    <source>
        <strain evidence="2 3">NIES-4017</strain>
    </source>
</reference>
<dbReference type="Proteomes" id="UP001054857">
    <property type="component" value="Unassembled WGS sequence"/>
</dbReference>
<feature type="signal peptide" evidence="1">
    <location>
        <begin position="1"/>
        <end position="23"/>
    </location>
</feature>
<organism evidence="2 3">
    <name type="scientific">Astrephomene gubernaculifera</name>
    <dbReference type="NCBI Taxonomy" id="47775"/>
    <lineage>
        <taxon>Eukaryota</taxon>
        <taxon>Viridiplantae</taxon>
        <taxon>Chlorophyta</taxon>
        <taxon>core chlorophytes</taxon>
        <taxon>Chlorophyceae</taxon>
        <taxon>CS clade</taxon>
        <taxon>Chlamydomonadales</taxon>
        <taxon>Astrephomenaceae</taxon>
        <taxon>Astrephomene</taxon>
    </lineage>
</organism>
<comment type="caution">
    <text evidence="2">The sequence shown here is derived from an EMBL/GenBank/DDBJ whole genome shotgun (WGS) entry which is preliminary data.</text>
</comment>
<sequence>MATMAKATTIALLVAACFCVALARDNAVRTNARRLALAGMKTPVGWWYTLKTKSGMFCGLRDFPPKPDGYGSSRLYCIFPTYDHYWMWRVTKVNDTGALTSGDEVYLTVYQPMLPYCKVSSGIVVCGVGASAATKFVIEKETGKGAINLTTDAVYLKSATKYCSLTGKNHSQVLQCDKTAKSSGTAFLLPASAYTAAALVNGYTEYPCGGDFYPDNDPSNITCGIFNAPGFVVNMTVALGTPGAPVIKTGTNVTFKAYDDLYRYHMSQFKVNKQTKRMYFEVDNPAGANQWFQMVLLTNSSTTASVPLTNGTMVALKSAVTGQYCGLTVAAGSLSCNMTGHAAALPAGYTYRFMDGGWPMKEGTTATWDKVASGKA</sequence>
<protein>
    <submittedName>
        <fullName evidence="2">Uncharacterized protein</fullName>
    </submittedName>
</protein>
<evidence type="ECO:0000313" key="2">
    <source>
        <dbReference type="EMBL" id="GFR40278.1"/>
    </source>
</evidence>
<accession>A0AAD3HGZ3</accession>
<evidence type="ECO:0000313" key="3">
    <source>
        <dbReference type="Proteomes" id="UP001054857"/>
    </source>
</evidence>
<keyword evidence="3" id="KW-1185">Reference proteome</keyword>
<dbReference type="AlphaFoldDB" id="A0AAD3HGZ3"/>
<evidence type="ECO:0000256" key="1">
    <source>
        <dbReference type="SAM" id="SignalP"/>
    </source>
</evidence>
<name>A0AAD3HGZ3_9CHLO</name>